<feature type="compositionally biased region" description="Basic and acidic residues" evidence="1">
    <location>
        <begin position="329"/>
        <end position="344"/>
    </location>
</feature>
<feature type="compositionally biased region" description="Polar residues" evidence="1">
    <location>
        <begin position="277"/>
        <end position="300"/>
    </location>
</feature>
<dbReference type="SMART" id="SM00222">
    <property type="entry name" value="Sec7"/>
    <property type="match status" value="1"/>
</dbReference>
<dbReference type="CDD" id="cd00171">
    <property type="entry name" value="Sec7"/>
    <property type="match status" value="1"/>
</dbReference>
<dbReference type="PROSITE" id="PS50190">
    <property type="entry name" value="SEC7"/>
    <property type="match status" value="1"/>
</dbReference>
<keyword evidence="4" id="KW-1185">Reference proteome</keyword>
<dbReference type="PANTHER" id="PTHR10663">
    <property type="entry name" value="GUANYL-NUCLEOTIDE EXCHANGE FACTOR"/>
    <property type="match status" value="1"/>
</dbReference>
<dbReference type="InterPro" id="IPR035999">
    <property type="entry name" value="Sec7_dom_sf"/>
</dbReference>
<feature type="compositionally biased region" description="Low complexity" evidence="1">
    <location>
        <begin position="301"/>
        <end position="315"/>
    </location>
</feature>
<evidence type="ECO:0000256" key="1">
    <source>
        <dbReference type="SAM" id="MobiDB-lite"/>
    </source>
</evidence>
<dbReference type="PANTHER" id="PTHR10663:SF388">
    <property type="entry name" value="GOLGI-SPECIFIC BREFELDIN A-RESISTANCE GUANINE NUCLEOTIDE EXCHANGE FACTOR 1"/>
    <property type="match status" value="1"/>
</dbReference>
<dbReference type="Proteomes" id="UP001162164">
    <property type="component" value="Unassembled WGS sequence"/>
</dbReference>
<organism evidence="3 4">
    <name type="scientific">Molorchus minor</name>
    <dbReference type="NCBI Taxonomy" id="1323400"/>
    <lineage>
        <taxon>Eukaryota</taxon>
        <taxon>Metazoa</taxon>
        <taxon>Ecdysozoa</taxon>
        <taxon>Arthropoda</taxon>
        <taxon>Hexapoda</taxon>
        <taxon>Insecta</taxon>
        <taxon>Pterygota</taxon>
        <taxon>Neoptera</taxon>
        <taxon>Endopterygota</taxon>
        <taxon>Coleoptera</taxon>
        <taxon>Polyphaga</taxon>
        <taxon>Cucujiformia</taxon>
        <taxon>Chrysomeloidea</taxon>
        <taxon>Cerambycidae</taxon>
        <taxon>Lamiinae</taxon>
        <taxon>Monochamini</taxon>
        <taxon>Molorchus</taxon>
    </lineage>
</organism>
<comment type="caution">
    <text evidence="3">The sequence shown here is derived from an EMBL/GenBank/DDBJ whole genome shotgun (WGS) entry which is preliminary data.</text>
</comment>
<dbReference type="Gene3D" id="1.10.1000.11">
    <property type="entry name" value="Arf Nucleotide-binding Site Opener,domain 2"/>
    <property type="match status" value="1"/>
</dbReference>
<dbReference type="SUPFAM" id="SSF48425">
    <property type="entry name" value="Sec7 domain"/>
    <property type="match status" value="1"/>
</dbReference>
<sequence length="768" mass="86860">MSLPGNGIFVVKGEMSILMTAMRRNVRWSSHSYQEDDIDALMKSFQELKEILNKIDDLRLVEPNAFLSPFLDVIRSEETTGPVTSLALSAINKFLCYGIIDPTHSSIPHTVHNIADAVTHARFVGTDQSSDGVVLMRILQVLRTLTLAPEGATLTNESLCEIMLSCFRICFETRLNELLRRTAEHYLKDMVQLVFMRLPQFSDDLRAIALKQLKMRPGAMDQTRTKRKHRQSFRQKDKTDSEDVQSPVFSKPQITSRTNHISTTPMTPGSNIVDMQGSISQNTPQNVESGDTTAPSSFPATSPNENESETNIEINVQCPSPNKEDQEEDKDKSEDSEKKKEDPNHLTTTLEEVPNDNQQPASNDSNLDYVNQRGIRFTPQLQEEAKTLVPYGLACVRELFRFLINLCNPLDKQNTDVNIHLGLTLLTVAFEVGADSIGKLLNTERLSVFAANLQVSFLMFESLRSHLKYQLENYLNKLMEIIISDSVKTAFYNCGGYQVSLANYISTTTAIYTVLTFTEELTKLLAKNAFSATSGVYHTHLLSLDALLTVIEGIEMHCCNCKNENRLHDANDPISNGNDRAIENINSFIGKSSRVKTSEDIPNKEELTIRKIKKKWLPQGTEHFNLKPKKGIQFLQEHGVLKQELDYQEIALFLRENPGLDKKMIGEYISNRSNLNILEAFVKTFDFTDVRIDEALRMFLETFRLPGESPTISLILEHFAESWHKSNGEPFADVDSAFTLAYAVIMLNVDQHNRNAKKAEASNERLRF</sequence>
<evidence type="ECO:0000313" key="4">
    <source>
        <dbReference type="Proteomes" id="UP001162164"/>
    </source>
</evidence>
<dbReference type="Gene3D" id="1.10.220.20">
    <property type="match status" value="1"/>
</dbReference>
<evidence type="ECO:0000313" key="3">
    <source>
        <dbReference type="EMBL" id="KAJ8979326.1"/>
    </source>
</evidence>
<name>A0ABQ9JM68_9CUCU</name>
<feature type="compositionally biased region" description="Polar residues" evidence="1">
    <location>
        <begin position="252"/>
        <end position="270"/>
    </location>
</feature>
<dbReference type="Pfam" id="PF01369">
    <property type="entry name" value="Sec7"/>
    <property type="match status" value="1"/>
</dbReference>
<feature type="region of interest" description="Disordered" evidence="1">
    <location>
        <begin position="216"/>
        <end position="367"/>
    </location>
</feature>
<dbReference type="InterPro" id="IPR023394">
    <property type="entry name" value="Sec7_C_sf"/>
</dbReference>
<feature type="domain" description="SEC7" evidence="2">
    <location>
        <begin position="606"/>
        <end position="768"/>
    </location>
</feature>
<protein>
    <recommendedName>
        <fullName evidence="2">SEC7 domain-containing protein</fullName>
    </recommendedName>
</protein>
<dbReference type="EMBL" id="JAPWTJ010000350">
    <property type="protein sequence ID" value="KAJ8979326.1"/>
    <property type="molecule type" value="Genomic_DNA"/>
</dbReference>
<evidence type="ECO:0000259" key="2">
    <source>
        <dbReference type="PROSITE" id="PS50190"/>
    </source>
</evidence>
<dbReference type="InterPro" id="IPR000904">
    <property type="entry name" value="Sec7_dom"/>
</dbReference>
<proteinExistence type="predicted"/>
<reference evidence="3" key="1">
    <citation type="journal article" date="2023" name="Insect Mol. Biol.">
        <title>Genome sequencing provides insights into the evolution of gene families encoding plant cell wall-degrading enzymes in longhorned beetles.</title>
        <authorList>
            <person name="Shin N.R."/>
            <person name="Okamura Y."/>
            <person name="Kirsch R."/>
            <person name="Pauchet Y."/>
        </authorList>
    </citation>
    <scope>NUCLEOTIDE SEQUENCE</scope>
    <source>
        <strain evidence="3">MMC_N1</strain>
    </source>
</reference>
<gene>
    <name evidence="3" type="ORF">NQ317_006940</name>
</gene>
<feature type="compositionally biased region" description="Polar residues" evidence="1">
    <location>
        <begin position="345"/>
        <end position="367"/>
    </location>
</feature>
<accession>A0ABQ9JM68</accession>